<dbReference type="HOGENOM" id="CLU_087356_1_0_1"/>
<dbReference type="GO" id="GO:0005743">
    <property type="term" value="C:mitochondrial inner membrane"/>
    <property type="evidence" value="ECO:0007669"/>
    <property type="project" value="EnsemblFungi"/>
</dbReference>
<keyword evidence="6 8" id="KW-0472">Membrane</keyword>
<keyword evidence="4 8" id="KW-1133">Transmembrane helix</keyword>
<evidence type="ECO:0000256" key="8">
    <source>
        <dbReference type="SAM" id="Phobius"/>
    </source>
</evidence>
<evidence type="ECO:0000313" key="10">
    <source>
        <dbReference type="EMBL" id="CCF57554.1"/>
    </source>
</evidence>
<dbReference type="InParanoid" id="H2AT54"/>
<feature type="transmembrane region" description="Helical" evidence="8">
    <location>
        <begin position="74"/>
        <end position="94"/>
    </location>
</feature>
<feature type="domain" description="HIG1" evidence="9">
    <location>
        <begin position="7"/>
        <end position="98"/>
    </location>
</feature>
<dbReference type="GeneID" id="13885472"/>
<dbReference type="GO" id="GO:0097250">
    <property type="term" value="P:mitochondrial respirasome assembly"/>
    <property type="evidence" value="ECO:0007669"/>
    <property type="project" value="EnsemblFungi"/>
</dbReference>
<evidence type="ECO:0000256" key="3">
    <source>
        <dbReference type="ARBA" id="ARBA00022692"/>
    </source>
</evidence>
<sequence length="161" mass="18713">MNMSRIPSSFDVTQKELEEMSFWERVKHHCKQQPFVPIGALLTTGAVIMAAESIRVGNKRNAQYYFRWRVGLQAATLTALVAGSIIYGTTVAGNKSKEERMKEKAKMREKLWIQELERRDRETQARKEKAENARLKVKENEESIRQLEKELSELESKLNKK</sequence>
<gene>
    <name evidence="10" type="primary">KAFR0C05630</name>
    <name evidence="10" type="ORF">KAFR_0C05630</name>
</gene>
<dbReference type="PANTHER" id="PTHR12297">
    <property type="entry name" value="HYPOXIA-INDUCBILE GENE 1 HIG1 -RELATED"/>
    <property type="match status" value="1"/>
</dbReference>
<dbReference type="GO" id="GO:0033617">
    <property type="term" value="P:mitochondrial respiratory chain complex IV assembly"/>
    <property type="evidence" value="ECO:0007669"/>
    <property type="project" value="EnsemblFungi"/>
</dbReference>
<evidence type="ECO:0000256" key="2">
    <source>
        <dbReference type="ARBA" id="ARBA00013887"/>
    </source>
</evidence>
<dbReference type="GO" id="GO:0098803">
    <property type="term" value="C:respiratory chain complex"/>
    <property type="evidence" value="ECO:0007669"/>
    <property type="project" value="EnsemblFungi"/>
</dbReference>
<dbReference type="OrthoDB" id="6604018at2759"/>
<dbReference type="EMBL" id="HE650823">
    <property type="protein sequence ID" value="CCF57554.1"/>
    <property type="molecule type" value="Genomic_DNA"/>
</dbReference>
<reference evidence="10 11" key="1">
    <citation type="journal article" date="2011" name="Proc. Natl. Acad. Sci. U.S.A.">
        <title>Evolutionary erosion of yeast sex chromosomes by mating-type switching accidents.</title>
        <authorList>
            <person name="Gordon J.L."/>
            <person name="Armisen D."/>
            <person name="Proux-Wera E."/>
            <person name="Oheigeartaigh S.S."/>
            <person name="Byrne K.P."/>
            <person name="Wolfe K.H."/>
        </authorList>
    </citation>
    <scope>NUCLEOTIDE SEQUENCE [LARGE SCALE GENOMIC DNA]</scope>
    <source>
        <strain evidence="11">ATCC 22294 / BCRC 22015 / CBS 2517 / CECT 1963 / NBRC 1671 / NRRL Y-8276</strain>
    </source>
</reference>
<comment type="subcellular location">
    <subcellularLocation>
        <location evidence="1">Mitochondrion membrane</location>
    </subcellularLocation>
</comment>
<keyword evidence="5" id="KW-0496">Mitochondrion</keyword>
<dbReference type="Pfam" id="PF04588">
    <property type="entry name" value="HIG_1_N"/>
    <property type="match status" value="1"/>
</dbReference>
<dbReference type="FunCoup" id="H2AT54">
    <property type="interactions" value="111"/>
</dbReference>
<evidence type="ECO:0000256" key="6">
    <source>
        <dbReference type="ARBA" id="ARBA00023136"/>
    </source>
</evidence>
<dbReference type="KEGG" id="kaf:KAFR_0C05630"/>
<keyword evidence="3 8" id="KW-0812">Transmembrane</keyword>
<evidence type="ECO:0000256" key="7">
    <source>
        <dbReference type="SAM" id="MobiDB-lite"/>
    </source>
</evidence>
<evidence type="ECO:0000256" key="4">
    <source>
        <dbReference type="ARBA" id="ARBA00022989"/>
    </source>
</evidence>
<dbReference type="GO" id="GO:0010155">
    <property type="term" value="P:regulation of proton transport"/>
    <property type="evidence" value="ECO:0007669"/>
    <property type="project" value="EnsemblFungi"/>
</dbReference>
<proteinExistence type="predicted"/>
<dbReference type="InterPro" id="IPR007667">
    <property type="entry name" value="Hypoxia_induced_domain"/>
</dbReference>
<dbReference type="Gene3D" id="6.10.140.1320">
    <property type="match status" value="1"/>
</dbReference>
<evidence type="ECO:0000259" key="9">
    <source>
        <dbReference type="PROSITE" id="PS51503"/>
    </source>
</evidence>
<dbReference type="InterPro" id="IPR050355">
    <property type="entry name" value="RCF1"/>
</dbReference>
<feature type="transmembrane region" description="Helical" evidence="8">
    <location>
        <begin position="35"/>
        <end position="54"/>
    </location>
</feature>
<evidence type="ECO:0000313" key="11">
    <source>
        <dbReference type="Proteomes" id="UP000005220"/>
    </source>
</evidence>
<accession>H2AT54</accession>
<dbReference type="eggNOG" id="KOG4431">
    <property type="taxonomic scope" value="Eukaryota"/>
</dbReference>
<dbReference type="AlphaFoldDB" id="H2AT54"/>
<feature type="region of interest" description="Disordered" evidence="7">
    <location>
        <begin position="120"/>
        <end position="142"/>
    </location>
</feature>
<evidence type="ECO:0000256" key="5">
    <source>
        <dbReference type="ARBA" id="ARBA00023128"/>
    </source>
</evidence>
<protein>
    <recommendedName>
        <fullName evidence="2">Respiratory supercomplex factor 1, mitochondrial</fullName>
    </recommendedName>
</protein>
<organism evidence="10 11">
    <name type="scientific">Kazachstania africana (strain ATCC 22294 / BCRC 22015 / CBS 2517 / CECT 1963 / NBRC 1671 / NRRL Y-8276)</name>
    <name type="common">Yeast</name>
    <name type="synonym">Kluyveromyces africanus</name>
    <dbReference type="NCBI Taxonomy" id="1071382"/>
    <lineage>
        <taxon>Eukaryota</taxon>
        <taxon>Fungi</taxon>
        <taxon>Dikarya</taxon>
        <taxon>Ascomycota</taxon>
        <taxon>Saccharomycotina</taxon>
        <taxon>Saccharomycetes</taxon>
        <taxon>Saccharomycetales</taxon>
        <taxon>Saccharomycetaceae</taxon>
        <taxon>Kazachstania</taxon>
    </lineage>
</organism>
<name>H2AT54_KAZAF</name>
<dbReference type="STRING" id="1071382.H2AT54"/>
<dbReference type="PANTHER" id="PTHR12297:SF3">
    <property type="entry name" value="HIG1 DOMAIN FAMILY MEMBER 1A"/>
    <property type="match status" value="1"/>
</dbReference>
<evidence type="ECO:0000256" key="1">
    <source>
        <dbReference type="ARBA" id="ARBA00004325"/>
    </source>
</evidence>
<dbReference type="RefSeq" id="XP_003956689.1">
    <property type="nucleotide sequence ID" value="XM_003956640.1"/>
</dbReference>
<dbReference type="PROSITE" id="PS51503">
    <property type="entry name" value="HIG1"/>
    <property type="match status" value="1"/>
</dbReference>
<keyword evidence="11" id="KW-1185">Reference proteome</keyword>
<dbReference type="Proteomes" id="UP000005220">
    <property type="component" value="Chromosome 3"/>
</dbReference>